<evidence type="ECO:0000313" key="8">
    <source>
        <dbReference type="Proteomes" id="UP001604336"/>
    </source>
</evidence>
<keyword evidence="5" id="KW-0067">ATP-binding</keyword>
<evidence type="ECO:0000256" key="5">
    <source>
        <dbReference type="ARBA" id="ARBA00022840"/>
    </source>
</evidence>
<dbReference type="Gene3D" id="1.10.8.430">
    <property type="entry name" value="Helical domain of apoptotic protease-activating factors"/>
    <property type="match status" value="1"/>
</dbReference>
<dbReference type="InterPro" id="IPR042197">
    <property type="entry name" value="Apaf_helical"/>
</dbReference>
<gene>
    <name evidence="7" type="ORF">Adt_28096</name>
</gene>
<keyword evidence="8" id="KW-1185">Reference proteome</keyword>
<dbReference type="GO" id="GO:0006952">
    <property type="term" value="P:defense response"/>
    <property type="evidence" value="ECO:0007669"/>
    <property type="project" value="UniProtKB-KW"/>
</dbReference>
<dbReference type="GO" id="GO:0005524">
    <property type="term" value="F:ATP binding"/>
    <property type="evidence" value="ECO:0007669"/>
    <property type="project" value="UniProtKB-KW"/>
</dbReference>
<sequence length="286" mass="33096">MVGFDDDLIQIKDRLNGQPSKREVISIVGMGGTGKTTLARNVYDDPLIVYHFHVRAWVTISQEYCVRDILLGLLDSLRKLNDKMHRESEDELAEHFYKILRPGKYLIVMEDVWNTQAWDDFRRLFPDSNNGNRILLTTRLMNVALYAGSINFLHQMHFLYDDEGWKLLFAEMFGKEYLYNPRLEEIGREIARNCRGLPLAIVVIGGILSKLDCTYEVWENVAEKIHSITATAANRCSEILSLSCNQLPLRLKACFLYMGIFPEYYEIHVSKLIKLYMGSRKISKSS</sequence>
<dbReference type="Gene3D" id="3.40.50.300">
    <property type="entry name" value="P-loop containing nucleotide triphosphate hydrolases"/>
    <property type="match status" value="1"/>
</dbReference>
<evidence type="ECO:0000259" key="6">
    <source>
        <dbReference type="Pfam" id="PF00931"/>
    </source>
</evidence>
<accession>A0ABD1RVK5</accession>
<evidence type="ECO:0000256" key="1">
    <source>
        <dbReference type="ARBA" id="ARBA00008894"/>
    </source>
</evidence>
<evidence type="ECO:0000256" key="3">
    <source>
        <dbReference type="ARBA" id="ARBA00022741"/>
    </source>
</evidence>
<name>A0ABD1RVK5_9LAMI</name>
<feature type="domain" description="NB-ARC" evidence="6">
    <location>
        <begin position="6"/>
        <end position="175"/>
    </location>
</feature>
<proteinExistence type="inferred from homology"/>
<dbReference type="SUPFAM" id="SSF52540">
    <property type="entry name" value="P-loop containing nucleoside triphosphate hydrolases"/>
    <property type="match status" value="1"/>
</dbReference>
<dbReference type="Proteomes" id="UP001604336">
    <property type="component" value="Unassembled WGS sequence"/>
</dbReference>
<dbReference type="InterPro" id="IPR027417">
    <property type="entry name" value="P-loop_NTPase"/>
</dbReference>
<comment type="caution">
    <text evidence="7">The sequence shown here is derived from an EMBL/GenBank/DDBJ whole genome shotgun (WGS) entry which is preliminary data.</text>
</comment>
<dbReference type="InterPro" id="IPR002182">
    <property type="entry name" value="NB-ARC"/>
</dbReference>
<dbReference type="EMBL" id="JBFOLK010000008">
    <property type="protein sequence ID" value="KAL2492468.1"/>
    <property type="molecule type" value="Genomic_DNA"/>
</dbReference>
<evidence type="ECO:0000256" key="4">
    <source>
        <dbReference type="ARBA" id="ARBA00022821"/>
    </source>
</evidence>
<reference evidence="8" key="1">
    <citation type="submission" date="2024-07" db="EMBL/GenBank/DDBJ databases">
        <title>Two chromosome-level genome assemblies of Korean endemic species Abeliophyllum distichum and Forsythia ovata (Oleaceae).</title>
        <authorList>
            <person name="Jang H."/>
        </authorList>
    </citation>
    <scope>NUCLEOTIDE SEQUENCE [LARGE SCALE GENOMIC DNA]</scope>
</reference>
<dbReference type="FunFam" id="3.40.50.300:FF:001091">
    <property type="entry name" value="Probable disease resistance protein At1g61300"/>
    <property type="match status" value="1"/>
</dbReference>
<dbReference type="GO" id="GO:0005737">
    <property type="term" value="C:cytoplasm"/>
    <property type="evidence" value="ECO:0007669"/>
    <property type="project" value="UniProtKB-SubCell"/>
</dbReference>
<comment type="similarity">
    <text evidence="1">Belongs to the disease resistance NB-LRR family.</text>
</comment>
<evidence type="ECO:0000256" key="2">
    <source>
        <dbReference type="ARBA" id="ARBA00022614"/>
    </source>
</evidence>
<dbReference type="PANTHER" id="PTHR23155:SF1152">
    <property type="entry name" value="AAA+ ATPASE DOMAIN-CONTAINING PROTEIN"/>
    <property type="match status" value="1"/>
</dbReference>
<keyword evidence="4" id="KW-0611">Plant defense</keyword>
<keyword evidence="3" id="KW-0547">Nucleotide-binding</keyword>
<keyword evidence="2" id="KW-0433">Leucine-rich repeat</keyword>
<dbReference type="PANTHER" id="PTHR23155">
    <property type="entry name" value="DISEASE RESISTANCE PROTEIN RP"/>
    <property type="match status" value="1"/>
</dbReference>
<dbReference type="AlphaFoldDB" id="A0ABD1RVK5"/>
<protein>
    <submittedName>
        <fullName evidence="7">Disease resistance protein RPP13</fullName>
    </submittedName>
</protein>
<evidence type="ECO:0000313" key="7">
    <source>
        <dbReference type="EMBL" id="KAL2492468.1"/>
    </source>
</evidence>
<organism evidence="7 8">
    <name type="scientific">Abeliophyllum distichum</name>
    <dbReference type="NCBI Taxonomy" id="126358"/>
    <lineage>
        <taxon>Eukaryota</taxon>
        <taxon>Viridiplantae</taxon>
        <taxon>Streptophyta</taxon>
        <taxon>Embryophyta</taxon>
        <taxon>Tracheophyta</taxon>
        <taxon>Spermatophyta</taxon>
        <taxon>Magnoliopsida</taxon>
        <taxon>eudicotyledons</taxon>
        <taxon>Gunneridae</taxon>
        <taxon>Pentapetalae</taxon>
        <taxon>asterids</taxon>
        <taxon>lamiids</taxon>
        <taxon>Lamiales</taxon>
        <taxon>Oleaceae</taxon>
        <taxon>Forsythieae</taxon>
        <taxon>Abeliophyllum</taxon>
    </lineage>
</organism>
<dbReference type="Pfam" id="PF00931">
    <property type="entry name" value="NB-ARC"/>
    <property type="match status" value="1"/>
</dbReference>
<dbReference type="PRINTS" id="PR00364">
    <property type="entry name" value="DISEASERSIST"/>
</dbReference>
<dbReference type="InterPro" id="IPR044974">
    <property type="entry name" value="Disease_R_plants"/>
</dbReference>